<dbReference type="GO" id="GO:0004521">
    <property type="term" value="F:RNA endonuclease activity"/>
    <property type="evidence" value="ECO:0007669"/>
    <property type="project" value="InterPro"/>
</dbReference>
<evidence type="ECO:0000256" key="3">
    <source>
        <dbReference type="ARBA" id="ARBA00022759"/>
    </source>
</evidence>
<evidence type="ECO:0000259" key="8">
    <source>
        <dbReference type="Pfam" id="PF08340"/>
    </source>
</evidence>
<reference evidence="9 11" key="1">
    <citation type="submission" date="2015-03" db="EMBL/GenBank/DDBJ databases">
        <authorList>
            <person name="Hassan Y.I."/>
            <person name="Lepp D."/>
            <person name="Zhou T."/>
        </authorList>
    </citation>
    <scope>NUCLEOTIDE SEQUENCE [LARGE SCALE GENOMIC DNA]</scope>
    <source>
        <strain evidence="9 11">DSM 17137</strain>
    </source>
</reference>
<dbReference type="PATRIC" id="fig|1121477.3.peg.2208"/>
<dbReference type="InterPro" id="IPR005229">
    <property type="entry name" value="YicC/YloC-like"/>
</dbReference>
<evidence type="ECO:0000313" key="10">
    <source>
        <dbReference type="EMBL" id="SHE32045.1"/>
    </source>
</evidence>
<dbReference type="PANTHER" id="PTHR30636">
    <property type="entry name" value="UPF0701 PROTEIN YICC"/>
    <property type="match status" value="1"/>
</dbReference>
<evidence type="ECO:0000313" key="9">
    <source>
        <dbReference type="EMBL" id="KKB85772.1"/>
    </source>
</evidence>
<dbReference type="PANTHER" id="PTHR30636:SF3">
    <property type="entry name" value="UPF0701 PROTEIN YICC"/>
    <property type="match status" value="1"/>
</dbReference>
<name>A0A0F5LVV0_9HYPH</name>
<dbReference type="AlphaFoldDB" id="A0A0F5LVV0"/>
<dbReference type="InterPro" id="IPR013527">
    <property type="entry name" value="YicC-like_N"/>
</dbReference>
<dbReference type="RefSeq" id="WP_046134325.1">
    <property type="nucleotide sequence ID" value="NZ_FQVC01000001.1"/>
</dbReference>
<evidence type="ECO:0000256" key="1">
    <source>
        <dbReference type="ARBA" id="ARBA00001968"/>
    </source>
</evidence>
<keyword evidence="4" id="KW-0378">Hydrolase</keyword>
<keyword evidence="11" id="KW-1185">Reference proteome</keyword>
<gene>
    <name evidence="10" type="ORF">SAMN02745223_00055</name>
    <name evidence="9" type="ORF">VW29_05605</name>
</gene>
<dbReference type="EMBL" id="FQVC01000001">
    <property type="protein sequence ID" value="SHE32045.1"/>
    <property type="molecule type" value="Genomic_DNA"/>
</dbReference>
<dbReference type="Proteomes" id="UP000184533">
    <property type="component" value="Unassembled WGS sequence"/>
</dbReference>
<evidence type="ECO:0000313" key="11">
    <source>
        <dbReference type="Proteomes" id="UP000033608"/>
    </source>
</evidence>
<dbReference type="Pfam" id="PF03755">
    <property type="entry name" value="YicC-like_N"/>
    <property type="match status" value="1"/>
</dbReference>
<keyword evidence="2" id="KW-0540">Nuclease</keyword>
<feature type="domain" description="Endoribonuclease YicC-like N-terminal" evidence="7">
    <location>
        <begin position="9"/>
        <end position="163"/>
    </location>
</feature>
<keyword evidence="3" id="KW-0255">Endonuclease</keyword>
<accession>A0A0F5LVV0</accession>
<reference evidence="10 12" key="2">
    <citation type="submission" date="2016-11" db="EMBL/GenBank/DDBJ databases">
        <authorList>
            <person name="Jaros S."/>
            <person name="Januszkiewicz K."/>
            <person name="Wedrychowicz H."/>
        </authorList>
    </citation>
    <scope>NUCLEOTIDE SEQUENCE [LARGE SCALE GENOMIC DNA]</scope>
    <source>
        <strain evidence="10 12">DSM 17137</strain>
    </source>
</reference>
<comment type="cofactor">
    <cofactor evidence="1">
        <name>a divalent metal cation</name>
        <dbReference type="ChEBI" id="CHEBI:60240"/>
    </cofactor>
</comment>
<dbReference type="NCBIfam" id="TIGR00255">
    <property type="entry name" value="YicC/YloC family endoribonuclease"/>
    <property type="match status" value="1"/>
</dbReference>
<evidence type="ECO:0000256" key="5">
    <source>
        <dbReference type="ARBA" id="ARBA00035648"/>
    </source>
</evidence>
<organism evidence="9 11">
    <name type="scientific">Devosia limi DSM 17137</name>
    <dbReference type="NCBI Taxonomy" id="1121477"/>
    <lineage>
        <taxon>Bacteria</taxon>
        <taxon>Pseudomonadati</taxon>
        <taxon>Pseudomonadota</taxon>
        <taxon>Alphaproteobacteria</taxon>
        <taxon>Hyphomicrobiales</taxon>
        <taxon>Devosiaceae</taxon>
        <taxon>Devosia</taxon>
    </lineage>
</organism>
<dbReference type="EMBL" id="LAJF01000045">
    <property type="protein sequence ID" value="KKB85772.1"/>
    <property type="molecule type" value="Genomic_DNA"/>
</dbReference>
<dbReference type="STRING" id="1121477.SAMN02745223_00055"/>
<comment type="similarity">
    <text evidence="5">Belongs to the YicC/YloC family.</text>
</comment>
<evidence type="ECO:0000256" key="6">
    <source>
        <dbReference type="SAM" id="Coils"/>
    </source>
</evidence>
<keyword evidence="6" id="KW-0175">Coiled coil</keyword>
<sequence length="300" mass="31790">MSTKSTPLSSMTGYARATGGLPGASFTCEVKSVNGRGLDIRLRLAPGLDALESDIRQLIGRALSRGSITLNLSIERDGAGGELLINQQALATVLAALSELSTLVDAAKPSLDGILGLKGVLEQRDRPLSADGDENLATGLLDAVAVALSDLVVARRQEGERIAAVLLERIDEIASLVARAEAHPSRKRDVILARLRQQVAELAGEVGGLSEERLAQEALLLATKADIREELDRLVAHIASARQLIGSGGAVGRRLDFLAQEFNREANTLCSKSNAVELTAIGLDLKAAIDQLREQVQNIE</sequence>
<feature type="coiled-coil region" evidence="6">
    <location>
        <begin position="192"/>
        <end position="244"/>
    </location>
</feature>
<feature type="domain" description="Endoribonuclease YicC-like C-terminal" evidence="8">
    <location>
        <begin position="189"/>
        <end position="300"/>
    </location>
</feature>
<evidence type="ECO:0000259" key="7">
    <source>
        <dbReference type="Pfam" id="PF03755"/>
    </source>
</evidence>
<dbReference type="Proteomes" id="UP000033608">
    <property type="component" value="Unassembled WGS sequence"/>
</dbReference>
<evidence type="ECO:0000256" key="2">
    <source>
        <dbReference type="ARBA" id="ARBA00022722"/>
    </source>
</evidence>
<protein>
    <submittedName>
        <fullName evidence="10">TIGR00255 family protein</fullName>
    </submittedName>
</protein>
<proteinExistence type="inferred from homology"/>
<dbReference type="GO" id="GO:0016787">
    <property type="term" value="F:hydrolase activity"/>
    <property type="evidence" value="ECO:0007669"/>
    <property type="project" value="UniProtKB-KW"/>
</dbReference>
<evidence type="ECO:0000256" key="4">
    <source>
        <dbReference type="ARBA" id="ARBA00022801"/>
    </source>
</evidence>
<evidence type="ECO:0000313" key="12">
    <source>
        <dbReference type="Proteomes" id="UP000184533"/>
    </source>
</evidence>
<dbReference type="InterPro" id="IPR013551">
    <property type="entry name" value="YicC-like_C"/>
</dbReference>
<dbReference type="Pfam" id="PF08340">
    <property type="entry name" value="YicC-like_C"/>
    <property type="match status" value="1"/>
</dbReference>